<dbReference type="SMART" id="SM00365">
    <property type="entry name" value="LRR_SD22"/>
    <property type="match status" value="5"/>
</dbReference>
<protein>
    <submittedName>
        <fullName evidence="4">Uncharacterized protein</fullName>
    </submittedName>
</protein>
<keyword evidence="2" id="KW-0677">Repeat</keyword>
<dbReference type="PANTHER" id="PTHR15454">
    <property type="entry name" value="NISCHARIN RELATED"/>
    <property type="match status" value="1"/>
</dbReference>
<evidence type="ECO:0000313" key="4">
    <source>
        <dbReference type="WBParaSite" id="MBELARI_LOCUS6377"/>
    </source>
</evidence>
<dbReference type="PANTHER" id="PTHR15454:SF35">
    <property type="entry name" value="NISCHARIN"/>
    <property type="match status" value="1"/>
</dbReference>
<sequence length="378" mass="42780">MAPIEKEEEIHAIVDDLSVRLGQLGDGWLTASEKAPKYFEFTPIELYAFTERLKLAEPTISETNTSADLSNTVDFLSRVKNLKIRGSRGYVRSSNIVCNSLSLSLHHCKNLLSLWVADFDVSRIEGISHLRKSLRRLVIHYSMSRIRDFFVKEELSVADFEDSWESLEEADFSFNHLEEIDDSIRSLKALVRLNVSQNRLTSIGSTLQHLPRLSYLDLSKNNIASVSGWSQLLGQISVLKIANNSIKSLEGIAKLYSLEVLDASDNQLDTIESVIFIGNLPCLEVLNLKGNKVRKVVEYRTRILEAFEERAGLVTLDGQPGDAHEKDTIAVRLALKKAKEEKEMVDRERKEKIERSVRYISNCEGSDTSPYGSFRNNL</sequence>
<evidence type="ECO:0000256" key="1">
    <source>
        <dbReference type="ARBA" id="ARBA00022614"/>
    </source>
</evidence>
<dbReference type="SMART" id="SM00369">
    <property type="entry name" value="LRR_TYP"/>
    <property type="match status" value="3"/>
</dbReference>
<dbReference type="SUPFAM" id="SSF52075">
    <property type="entry name" value="Outer arm dynein light chain 1"/>
    <property type="match status" value="1"/>
</dbReference>
<proteinExistence type="predicted"/>
<dbReference type="Pfam" id="PF13855">
    <property type="entry name" value="LRR_8"/>
    <property type="match status" value="1"/>
</dbReference>
<dbReference type="Gene3D" id="3.80.10.10">
    <property type="entry name" value="Ribonuclease Inhibitor"/>
    <property type="match status" value="2"/>
</dbReference>
<dbReference type="InterPro" id="IPR001611">
    <property type="entry name" value="Leu-rich_rpt"/>
</dbReference>
<dbReference type="Proteomes" id="UP000887575">
    <property type="component" value="Unassembled WGS sequence"/>
</dbReference>
<dbReference type="PROSITE" id="PS51450">
    <property type="entry name" value="LRR"/>
    <property type="match status" value="2"/>
</dbReference>
<evidence type="ECO:0000313" key="3">
    <source>
        <dbReference type="Proteomes" id="UP000887575"/>
    </source>
</evidence>
<accession>A0AAF3FH14</accession>
<dbReference type="InterPro" id="IPR003591">
    <property type="entry name" value="Leu-rich_rpt_typical-subtyp"/>
</dbReference>
<organism evidence="3 4">
    <name type="scientific">Mesorhabditis belari</name>
    <dbReference type="NCBI Taxonomy" id="2138241"/>
    <lineage>
        <taxon>Eukaryota</taxon>
        <taxon>Metazoa</taxon>
        <taxon>Ecdysozoa</taxon>
        <taxon>Nematoda</taxon>
        <taxon>Chromadorea</taxon>
        <taxon>Rhabditida</taxon>
        <taxon>Rhabditina</taxon>
        <taxon>Rhabditomorpha</taxon>
        <taxon>Rhabditoidea</taxon>
        <taxon>Rhabditidae</taxon>
        <taxon>Mesorhabditinae</taxon>
        <taxon>Mesorhabditis</taxon>
    </lineage>
</organism>
<reference evidence="4" key="1">
    <citation type="submission" date="2024-02" db="UniProtKB">
        <authorList>
            <consortium name="WormBaseParasite"/>
        </authorList>
    </citation>
    <scope>IDENTIFICATION</scope>
</reference>
<keyword evidence="1" id="KW-0433">Leucine-rich repeat</keyword>
<dbReference type="WBParaSite" id="MBELARI_LOCUS6377">
    <property type="protein sequence ID" value="MBELARI_LOCUS6377"/>
    <property type="gene ID" value="MBELARI_LOCUS6377"/>
</dbReference>
<evidence type="ECO:0000256" key="2">
    <source>
        <dbReference type="ARBA" id="ARBA00022737"/>
    </source>
</evidence>
<dbReference type="AlphaFoldDB" id="A0AAF3FH14"/>
<dbReference type="GO" id="GO:0005737">
    <property type="term" value="C:cytoplasm"/>
    <property type="evidence" value="ECO:0007669"/>
    <property type="project" value="TreeGrafter"/>
</dbReference>
<keyword evidence="3" id="KW-1185">Reference proteome</keyword>
<name>A0AAF3FH14_9BILA</name>
<dbReference type="InterPro" id="IPR032675">
    <property type="entry name" value="LRR_dom_sf"/>
</dbReference>